<reference evidence="3" key="1">
    <citation type="submission" date="2016-06" db="UniProtKB">
        <authorList>
            <consortium name="WormBaseParasite"/>
        </authorList>
    </citation>
    <scope>IDENTIFICATION</scope>
</reference>
<protein>
    <submittedName>
        <fullName evidence="3">TLDc domain-containing protein</fullName>
    </submittedName>
</protein>
<dbReference type="EMBL" id="UYWY01019375">
    <property type="protein sequence ID" value="VDM36818.1"/>
    <property type="molecule type" value="Genomic_DNA"/>
</dbReference>
<evidence type="ECO:0000313" key="1">
    <source>
        <dbReference type="EMBL" id="VDM36818.1"/>
    </source>
</evidence>
<keyword evidence="2" id="KW-1185">Reference proteome</keyword>
<name>A0A183UAW2_TOXCA</name>
<sequence>MHIRPQAQPMDLHCTSEEIILTIRDRTSSAMKTSSRPLPTTQEYLKEPECSAEGKSAVRFPSTLLDQFPSMKDDRRILFSSLHKQSSVANKFDISEHFPSPSAHRFKSDRRDIHKEWVRPRYWPRLDNLARKAVDWSVYRNERARLLKQSTAEQSPLQFSSLSLNVDYSVYAGDGTYKHTLIPPPLFLLLVVKSSPFANKYGMGAYGATQIDDGVVARLGFEKDLRNNFPSSANLHALSAELHGQRLVLAIAHYAAVLFYDIDYRPIQL</sequence>
<dbReference type="AlphaFoldDB" id="A0A183UAW2"/>
<dbReference type="WBParaSite" id="TCNE_0000563201-mRNA-1">
    <property type="protein sequence ID" value="TCNE_0000563201-mRNA-1"/>
    <property type="gene ID" value="TCNE_0000563201"/>
</dbReference>
<proteinExistence type="predicted"/>
<reference evidence="1 2" key="2">
    <citation type="submission" date="2018-11" db="EMBL/GenBank/DDBJ databases">
        <authorList>
            <consortium name="Pathogen Informatics"/>
        </authorList>
    </citation>
    <scope>NUCLEOTIDE SEQUENCE [LARGE SCALE GENOMIC DNA]</scope>
</reference>
<evidence type="ECO:0000313" key="2">
    <source>
        <dbReference type="Proteomes" id="UP000050794"/>
    </source>
</evidence>
<evidence type="ECO:0000313" key="3">
    <source>
        <dbReference type="WBParaSite" id="TCNE_0000563201-mRNA-1"/>
    </source>
</evidence>
<gene>
    <name evidence="1" type="ORF">TCNE_LOCUS5632</name>
</gene>
<organism evidence="2 3">
    <name type="scientific">Toxocara canis</name>
    <name type="common">Canine roundworm</name>
    <dbReference type="NCBI Taxonomy" id="6265"/>
    <lineage>
        <taxon>Eukaryota</taxon>
        <taxon>Metazoa</taxon>
        <taxon>Ecdysozoa</taxon>
        <taxon>Nematoda</taxon>
        <taxon>Chromadorea</taxon>
        <taxon>Rhabditida</taxon>
        <taxon>Spirurina</taxon>
        <taxon>Ascaridomorpha</taxon>
        <taxon>Ascaridoidea</taxon>
        <taxon>Toxocaridae</taxon>
        <taxon>Toxocara</taxon>
    </lineage>
</organism>
<dbReference type="Proteomes" id="UP000050794">
    <property type="component" value="Unassembled WGS sequence"/>
</dbReference>
<accession>A0A183UAW2</accession>